<proteinExistence type="predicted"/>
<dbReference type="EMBL" id="JBBPBM010000001">
    <property type="protein sequence ID" value="KAK8600061.1"/>
    <property type="molecule type" value="Genomic_DNA"/>
</dbReference>
<evidence type="ECO:0000313" key="1">
    <source>
        <dbReference type="EMBL" id="KAK8600061.1"/>
    </source>
</evidence>
<name>A0ABR2GC33_9ROSI</name>
<reference evidence="1 2" key="1">
    <citation type="journal article" date="2024" name="G3 (Bethesda)">
        <title>Genome assembly of Hibiscus sabdariffa L. provides insights into metabolisms of medicinal natural products.</title>
        <authorList>
            <person name="Kim T."/>
        </authorList>
    </citation>
    <scope>NUCLEOTIDE SEQUENCE [LARGE SCALE GENOMIC DNA]</scope>
    <source>
        <strain evidence="1">TK-2024</strain>
        <tissue evidence="1">Old leaves</tissue>
    </source>
</reference>
<accession>A0ABR2GC33</accession>
<comment type="caution">
    <text evidence="1">The sequence shown here is derived from an EMBL/GenBank/DDBJ whole genome shotgun (WGS) entry which is preliminary data.</text>
</comment>
<organism evidence="1 2">
    <name type="scientific">Hibiscus sabdariffa</name>
    <name type="common">roselle</name>
    <dbReference type="NCBI Taxonomy" id="183260"/>
    <lineage>
        <taxon>Eukaryota</taxon>
        <taxon>Viridiplantae</taxon>
        <taxon>Streptophyta</taxon>
        <taxon>Embryophyta</taxon>
        <taxon>Tracheophyta</taxon>
        <taxon>Spermatophyta</taxon>
        <taxon>Magnoliopsida</taxon>
        <taxon>eudicotyledons</taxon>
        <taxon>Gunneridae</taxon>
        <taxon>Pentapetalae</taxon>
        <taxon>rosids</taxon>
        <taxon>malvids</taxon>
        <taxon>Malvales</taxon>
        <taxon>Malvaceae</taxon>
        <taxon>Malvoideae</taxon>
        <taxon>Hibiscus</taxon>
    </lineage>
</organism>
<evidence type="ECO:0000313" key="2">
    <source>
        <dbReference type="Proteomes" id="UP001472677"/>
    </source>
</evidence>
<protein>
    <submittedName>
        <fullName evidence="1">Uncharacterized protein</fullName>
    </submittedName>
</protein>
<keyword evidence="2" id="KW-1185">Reference proteome</keyword>
<gene>
    <name evidence="1" type="ORF">V6N12_049921</name>
</gene>
<dbReference type="Proteomes" id="UP001472677">
    <property type="component" value="Unassembled WGS sequence"/>
</dbReference>
<sequence length="91" mass="10258">MITAPCSPAVFEKKLPYLSSDPSTRSPENAVVALYASQGIRLRLMKTMIAVTELEMFCSSDLSHVKSPLLFENGIGAWRWQGWVLVTREWL</sequence>